<accession>A0A0K1P940</accession>
<gene>
    <name evidence="2" type="ORF">AKJ08_0435</name>
</gene>
<feature type="region of interest" description="Disordered" evidence="1">
    <location>
        <begin position="1"/>
        <end position="36"/>
    </location>
</feature>
<name>A0A0K1P940_9BACT</name>
<evidence type="ECO:0000313" key="2">
    <source>
        <dbReference type="EMBL" id="AKU90048.1"/>
    </source>
</evidence>
<feature type="compositionally biased region" description="Basic and acidic residues" evidence="1">
    <location>
        <begin position="1"/>
        <end position="10"/>
    </location>
</feature>
<dbReference type="EMBL" id="CP012332">
    <property type="protein sequence ID" value="AKU90048.1"/>
    <property type="molecule type" value="Genomic_DNA"/>
</dbReference>
<keyword evidence="3" id="KW-1185">Reference proteome</keyword>
<evidence type="ECO:0000256" key="1">
    <source>
        <dbReference type="SAM" id="MobiDB-lite"/>
    </source>
</evidence>
<protein>
    <submittedName>
        <fullName evidence="2">Putative lipoprotein</fullName>
    </submittedName>
</protein>
<evidence type="ECO:0000313" key="3">
    <source>
        <dbReference type="Proteomes" id="UP000055590"/>
    </source>
</evidence>
<dbReference type="KEGG" id="vin:AKJ08_0435"/>
<reference evidence="2 3" key="1">
    <citation type="submission" date="2015-08" db="EMBL/GenBank/DDBJ databases">
        <authorList>
            <person name="Babu N.S."/>
            <person name="Beckwith C.J."/>
            <person name="Beseler K.G."/>
            <person name="Brison A."/>
            <person name="Carone J.V."/>
            <person name="Caskin T.P."/>
            <person name="Diamond M."/>
            <person name="Durham M.E."/>
            <person name="Foxe J.M."/>
            <person name="Go M."/>
            <person name="Henderson B.A."/>
            <person name="Jones I.B."/>
            <person name="McGettigan J.A."/>
            <person name="Micheletti S.J."/>
            <person name="Nasrallah M.E."/>
            <person name="Ortiz D."/>
            <person name="Piller C.R."/>
            <person name="Privatt S.R."/>
            <person name="Schneider S.L."/>
            <person name="Sharp S."/>
            <person name="Smith T.C."/>
            <person name="Stanton J.D."/>
            <person name="Ullery H.E."/>
            <person name="Wilson R.J."/>
            <person name="Serrano M.G."/>
            <person name="Buck G."/>
            <person name="Lee V."/>
            <person name="Wang Y."/>
            <person name="Carvalho R."/>
            <person name="Voegtly L."/>
            <person name="Shi R."/>
            <person name="Duckworth R."/>
            <person name="Johnson A."/>
            <person name="Loviza R."/>
            <person name="Walstead R."/>
            <person name="Shah Z."/>
            <person name="Kiflezghi M."/>
            <person name="Wade K."/>
            <person name="Ball S.L."/>
            <person name="Bradley K.W."/>
            <person name="Asai D.J."/>
            <person name="Bowman C.A."/>
            <person name="Russell D.A."/>
            <person name="Pope W.H."/>
            <person name="Jacobs-Sera D."/>
            <person name="Hendrix R.W."/>
            <person name="Hatfull G.F."/>
        </authorList>
    </citation>
    <scope>NUCLEOTIDE SEQUENCE [LARGE SCALE GENOMIC DNA]</scope>
    <source>
        <strain evidence="2 3">DSM 27710</strain>
    </source>
</reference>
<proteinExistence type="predicted"/>
<keyword evidence="2" id="KW-0449">Lipoprotein</keyword>
<organism evidence="2 3">
    <name type="scientific">Vulgatibacter incomptus</name>
    <dbReference type="NCBI Taxonomy" id="1391653"/>
    <lineage>
        <taxon>Bacteria</taxon>
        <taxon>Pseudomonadati</taxon>
        <taxon>Myxococcota</taxon>
        <taxon>Myxococcia</taxon>
        <taxon>Myxococcales</taxon>
        <taxon>Cystobacterineae</taxon>
        <taxon>Vulgatibacteraceae</taxon>
        <taxon>Vulgatibacter</taxon>
    </lineage>
</organism>
<sequence length="178" mass="19050">MRSAMDEHNRASAALTDAKNQADVARAERDTADSRVAAAEAEVRAAKDTGEGSRLKRSHAVLDQAKEAKKVADAKVDLADANVKTASTKNDLAKARVATKQAEVNQAEYQVLAQNGDTRVKNMRPAEFEAAISSRKANESKLEAQLANDQQAAASARKKWNDERAKLQASKPATPPAG</sequence>
<feature type="region of interest" description="Disordered" evidence="1">
    <location>
        <begin position="136"/>
        <end position="178"/>
    </location>
</feature>
<dbReference type="Proteomes" id="UP000055590">
    <property type="component" value="Chromosome"/>
</dbReference>
<dbReference type="AlphaFoldDB" id="A0A0K1P940"/>